<reference evidence="3 4" key="1">
    <citation type="submission" date="2019-08" db="EMBL/GenBank/DDBJ databases">
        <title>Draft genome sequences of two oriental melons (Cucumis melo L. var makuwa).</title>
        <authorList>
            <person name="Kwon S.-Y."/>
        </authorList>
    </citation>
    <scope>NUCLEOTIDE SEQUENCE [LARGE SCALE GENOMIC DNA]</scope>
    <source>
        <strain evidence="4">cv. Chang Bougi</strain>
        <strain evidence="3">cv. SW 3</strain>
        <tissue evidence="2">Leaf</tissue>
    </source>
</reference>
<protein>
    <submittedName>
        <fullName evidence="2">Uncharacterized protein</fullName>
    </submittedName>
</protein>
<gene>
    <name evidence="2" type="ORF">E5676_scaffold306G002220</name>
    <name evidence="1" type="ORF">E6C27_scaffold67G004320</name>
</gene>
<evidence type="ECO:0000313" key="3">
    <source>
        <dbReference type="Proteomes" id="UP000321393"/>
    </source>
</evidence>
<dbReference type="Proteomes" id="UP000321393">
    <property type="component" value="Unassembled WGS sequence"/>
</dbReference>
<name>A0A5D3D2G4_CUCMM</name>
<evidence type="ECO:0000313" key="1">
    <source>
        <dbReference type="EMBL" id="KAA0041990.1"/>
    </source>
</evidence>
<proteinExistence type="predicted"/>
<evidence type="ECO:0000313" key="2">
    <source>
        <dbReference type="EMBL" id="TYK17925.1"/>
    </source>
</evidence>
<dbReference type="EMBL" id="SSTE01016227">
    <property type="protein sequence ID" value="KAA0041990.1"/>
    <property type="molecule type" value="Genomic_DNA"/>
</dbReference>
<dbReference type="PANTHER" id="PTHR33116:SF78">
    <property type="entry name" value="OS12G0587133 PROTEIN"/>
    <property type="match status" value="1"/>
</dbReference>
<evidence type="ECO:0000313" key="4">
    <source>
        <dbReference type="Proteomes" id="UP000321947"/>
    </source>
</evidence>
<dbReference type="OrthoDB" id="1932527at2759"/>
<organism evidence="2 4">
    <name type="scientific">Cucumis melo var. makuwa</name>
    <name type="common">Oriental melon</name>
    <dbReference type="NCBI Taxonomy" id="1194695"/>
    <lineage>
        <taxon>Eukaryota</taxon>
        <taxon>Viridiplantae</taxon>
        <taxon>Streptophyta</taxon>
        <taxon>Embryophyta</taxon>
        <taxon>Tracheophyta</taxon>
        <taxon>Spermatophyta</taxon>
        <taxon>Magnoliopsida</taxon>
        <taxon>eudicotyledons</taxon>
        <taxon>Gunneridae</taxon>
        <taxon>Pentapetalae</taxon>
        <taxon>rosids</taxon>
        <taxon>fabids</taxon>
        <taxon>Cucurbitales</taxon>
        <taxon>Cucurbitaceae</taxon>
        <taxon>Benincaseae</taxon>
        <taxon>Cucumis</taxon>
    </lineage>
</organism>
<dbReference type="STRING" id="1194695.A0A5D3D2G4"/>
<dbReference type="PANTHER" id="PTHR33116">
    <property type="entry name" value="REVERSE TRANSCRIPTASE ZINC-BINDING DOMAIN-CONTAINING PROTEIN-RELATED-RELATED"/>
    <property type="match status" value="1"/>
</dbReference>
<dbReference type="AlphaFoldDB" id="A0A5D3D2G4"/>
<sequence length="243" mass="27924">MKDFRPISLTALSYKEDKFLIENEAVEDYRAKKNKGCILKLDLEKAFDCVDWGFLEKAKGSYNCFKRYPSMGPLSPFLFLLEVSWKKSALSGVNISEDILLQIVDRIGYKAENLPIAYIGLPLGGYPRRQFWQPVIDLIHKKLNRWKPVNISRGGRKILCKAILASFPTYYLSWFSIPQNVAISLEKITRNFFWEGYFDSKLNLVKWNLVSLPLKGGGLGLEGLKTHNFALLVKWGGRFVMED</sequence>
<dbReference type="EMBL" id="SSTD01007940">
    <property type="protein sequence ID" value="TYK17925.1"/>
    <property type="molecule type" value="Genomic_DNA"/>
</dbReference>
<accession>A0A5D3D2G4</accession>
<comment type="caution">
    <text evidence="2">The sequence shown here is derived from an EMBL/GenBank/DDBJ whole genome shotgun (WGS) entry which is preliminary data.</text>
</comment>
<dbReference type="Proteomes" id="UP000321947">
    <property type="component" value="Unassembled WGS sequence"/>
</dbReference>